<protein>
    <submittedName>
        <fullName evidence="2">Uncharacterized protein</fullName>
    </submittedName>
</protein>
<dbReference type="EMBL" id="JAFNEN010000038">
    <property type="protein sequence ID" value="KAG8198649.1"/>
    <property type="molecule type" value="Genomic_DNA"/>
</dbReference>
<gene>
    <name evidence="2" type="ORF">JTE90_026545</name>
</gene>
<proteinExistence type="predicted"/>
<sequence>MIDSWKTQIAAMAALLHIVGLGMVSAFTASASVDMRKPGSRFYLSLTSNQVVWIASLPSITAIPGNLLS</sequence>
<keyword evidence="1" id="KW-1133">Transmembrane helix</keyword>
<reference evidence="2 3" key="1">
    <citation type="journal article" date="2022" name="Nat. Ecol. Evol.">
        <title>A masculinizing supergene underlies an exaggerated male reproductive morph in a spider.</title>
        <authorList>
            <person name="Hendrickx F."/>
            <person name="De Corte Z."/>
            <person name="Sonet G."/>
            <person name="Van Belleghem S.M."/>
            <person name="Kostlbacher S."/>
            <person name="Vangestel C."/>
        </authorList>
    </citation>
    <scope>NUCLEOTIDE SEQUENCE [LARGE SCALE GENOMIC DNA]</scope>
    <source>
        <strain evidence="2">W744_W776</strain>
    </source>
</reference>
<comment type="caution">
    <text evidence="2">The sequence shown here is derived from an EMBL/GenBank/DDBJ whole genome shotgun (WGS) entry which is preliminary data.</text>
</comment>
<evidence type="ECO:0000256" key="1">
    <source>
        <dbReference type="SAM" id="Phobius"/>
    </source>
</evidence>
<feature type="non-terminal residue" evidence="2">
    <location>
        <position position="69"/>
    </location>
</feature>
<evidence type="ECO:0000313" key="3">
    <source>
        <dbReference type="Proteomes" id="UP000827092"/>
    </source>
</evidence>
<name>A0AAV6VPY3_9ARAC</name>
<accession>A0AAV6VPY3</accession>
<keyword evidence="3" id="KW-1185">Reference proteome</keyword>
<organism evidence="2 3">
    <name type="scientific">Oedothorax gibbosus</name>
    <dbReference type="NCBI Taxonomy" id="931172"/>
    <lineage>
        <taxon>Eukaryota</taxon>
        <taxon>Metazoa</taxon>
        <taxon>Ecdysozoa</taxon>
        <taxon>Arthropoda</taxon>
        <taxon>Chelicerata</taxon>
        <taxon>Arachnida</taxon>
        <taxon>Araneae</taxon>
        <taxon>Araneomorphae</taxon>
        <taxon>Entelegynae</taxon>
        <taxon>Araneoidea</taxon>
        <taxon>Linyphiidae</taxon>
        <taxon>Erigoninae</taxon>
        <taxon>Oedothorax</taxon>
    </lineage>
</organism>
<dbReference type="AlphaFoldDB" id="A0AAV6VPY3"/>
<evidence type="ECO:0000313" key="2">
    <source>
        <dbReference type="EMBL" id="KAG8198649.1"/>
    </source>
</evidence>
<keyword evidence="1" id="KW-0812">Transmembrane</keyword>
<dbReference type="Proteomes" id="UP000827092">
    <property type="component" value="Unassembled WGS sequence"/>
</dbReference>
<feature type="transmembrane region" description="Helical" evidence="1">
    <location>
        <begin position="50"/>
        <end position="68"/>
    </location>
</feature>
<keyword evidence="1" id="KW-0472">Membrane</keyword>